<dbReference type="AlphaFoldDB" id="A0AB39IQU9"/>
<evidence type="ECO:0000256" key="1">
    <source>
        <dbReference type="SAM" id="MobiDB-lite"/>
    </source>
</evidence>
<organism evidence="3">
    <name type="scientific">Dickeya oryzae</name>
    <dbReference type="NCBI Taxonomy" id="1240404"/>
    <lineage>
        <taxon>Bacteria</taxon>
        <taxon>Pseudomonadati</taxon>
        <taxon>Pseudomonadota</taxon>
        <taxon>Gammaproteobacteria</taxon>
        <taxon>Enterobacterales</taxon>
        <taxon>Pectobacteriaceae</taxon>
        <taxon>Dickeya</taxon>
    </lineage>
</organism>
<dbReference type="EMBL" id="CP162670">
    <property type="protein sequence ID" value="XDL23904.1"/>
    <property type="molecule type" value="Genomic_DNA"/>
</dbReference>
<evidence type="ECO:0000313" key="4">
    <source>
        <dbReference type="Proteomes" id="UP000810130"/>
    </source>
</evidence>
<dbReference type="EMBL" id="JAGJWX010000018">
    <property type="protein sequence ID" value="MBP2858519.1"/>
    <property type="molecule type" value="Genomic_DNA"/>
</dbReference>
<reference evidence="3" key="2">
    <citation type="submission" date="2024-07" db="EMBL/GenBank/DDBJ databases">
        <authorList>
            <person name="Pedron J."/>
        </authorList>
    </citation>
    <scope>NUCLEOTIDE SEQUENCE</scope>
    <source>
        <strain evidence="3">A003-S1-M15</strain>
    </source>
</reference>
<gene>
    <name evidence="2" type="ORF">J8657_12990</name>
    <name evidence="3" type="ORF">LF929_016865</name>
</gene>
<accession>A0AB39IQU9</accession>
<name>A0AB39IQU9_9GAMM</name>
<sequence length="95" mass="10538">MHDVAERGNFCECNTSMGLRTAFLMTALKKIQPAPWLGNGAGGSEYDNPETGERVHNPYNQYLLDSAEGHLFIILTVMLVAGSRITKEEGNLIRR</sequence>
<reference evidence="2 4" key="1">
    <citation type="submission" date="2021-04" db="EMBL/GenBank/DDBJ databases">
        <title>Genomic and host-range diversity within the Dickeya zeae complex, identification of D. zeae and D. oryzae members, proposal of two novel subspecies D. zeae subsp. zeae subsp. nov. and D. zeae subsp. dombae subsp. nov.</title>
        <authorList>
            <person name="Van Gijsegem F."/>
            <person name="Hugouvieux-Cotte-Pattat N."/>
        </authorList>
    </citation>
    <scope>NUCLEOTIDE SEQUENCE [LARGE SCALE GENOMIC DNA]</scope>
    <source>
        <strain evidence="2 4">FVG03</strain>
    </source>
</reference>
<proteinExistence type="predicted"/>
<keyword evidence="4" id="KW-1185">Reference proteome</keyword>
<evidence type="ECO:0000313" key="2">
    <source>
        <dbReference type="EMBL" id="MBP2858519.1"/>
    </source>
</evidence>
<feature type="region of interest" description="Disordered" evidence="1">
    <location>
        <begin position="34"/>
        <end position="53"/>
    </location>
</feature>
<evidence type="ECO:0000313" key="3">
    <source>
        <dbReference type="EMBL" id="XDL23904.1"/>
    </source>
</evidence>
<protein>
    <submittedName>
        <fullName evidence="3">Uncharacterized protein</fullName>
    </submittedName>
</protein>
<dbReference type="RefSeq" id="WP_210175153.1">
    <property type="nucleotide sequence ID" value="NZ_CP162670.1"/>
</dbReference>
<dbReference type="GeneID" id="302583376"/>
<dbReference type="Proteomes" id="UP000810130">
    <property type="component" value="Unassembled WGS sequence"/>
</dbReference>